<dbReference type="STRING" id="1184151.AW736_07570"/>
<organism evidence="1 2">
    <name type="scientific">Termitidicoccus mucosus</name>
    <dbReference type="NCBI Taxonomy" id="1184151"/>
    <lineage>
        <taxon>Bacteria</taxon>
        <taxon>Pseudomonadati</taxon>
        <taxon>Verrucomicrobiota</taxon>
        <taxon>Opitutia</taxon>
        <taxon>Opitutales</taxon>
        <taxon>Opitutaceae</taxon>
        <taxon>Termitidicoccus</taxon>
    </lineage>
</organism>
<dbReference type="AlphaFoldDB" id="A0A178IMS0"/>
<dbReference type="RefSeq" id="WP_334319180.1">
    <property type="nucleotide sequence ID" value="NZ_CP109796.1"/>
</dbReference>
<protein>
    <submittedName>
        <fullName evidence="1">Uncharacterized protein</fullName>
    </submittedName>
</protein>
<reference evidence="1 2" key="1">
    <citation type="submission" date="2016-01" db="EMBL/GenBank/DDBJ databases">
        <title>High potential of lignocellulose degradation of a new Verrucomicrobia species.</title>
        <authorList>
            <person name="Wang Y."/>
            <person name="Shi Y."/>
            <person name="Qiu Z."/>
            <person name="Liu S."/>
            <person name="Yang H."/>
        </authorList>
    </citation>
    <scope>NUCLEOTIDE SEQUENCE [LARGE SCALE GENOMIC DNA]</scope>
    <source>
        <strain evidence="1 2">TSB47</strain>
    </source>
</reference>
<dbReference type="Proteomes" id="UP000078486">
    <property type="component" value="Unassembled WGS sequence"/>
</dbReference>
<name>A0A178IMS0_9BACT</name>
<comment type="caution">
    <text evidence="1">The sequence shown here is derived from an EMBL/GenBank/DDBJ whole genome shotgun (WGS) entry which is preliminary data.</text>
</comment>
<gene>
    <name evidence="1" type="ORF">AW736_07570</name>
</gene>
<evidence type="ECO:0000313" key="2">
    <source>
        <dbReference type="Proteomes" id="UP000078486"/>
    </source>
</evidence>
<evidence type="ECO:0000313" key="1">
    <source>
        <dbReference type="EMBL" id="OAM90495.1"/>
    </source>
</evidence>
<proteinExistence type="predicted"/>
<keyword evidence="2" id="KW-1185">Reference proteome</keyword>
<accession>A0A178IMS0</accession>
<sequence>MADTTSVAPVEGQFIKIYPAKSNAHLIFLKSLVLSLKNTGENAPWTNFSQQFTFTSFLLDEPPGPHSLP</sequence>
<dbReference type="EMBL" id="LRRQ01000056">
    <property type="protein sequence ID" value="OAM90495.1"/>
    <property type="molecule type" value="Genomic_DNA"/>
</dbReference>